<proteinExistence type="predicted"/>
<reference evidence="1" key="1">
    <citation type="submission" date="2017-11" db="EMBL/GenBank/DDBJ databases">
        <title>Three new genomes from thermophilic consortium.</title>
        <authorList>
            <person name="Quaggio R."/>
            <person name="Amgarten D."/>
            <person name="Setubal J.C."/>
        </authorList>
    </citation>
    <scope>NUCLEOTIDE SEQUENCE</scope>
    <source>
        <strain evidence="1">ZCTH01-B2</strain>
    </source>
</reference>
<dbReference type="AlphaFoldDB" id="A0A953IEC4"/>
<evidence type="ECO:0000313" key="2">
    <source>
        <dbReference type="Proteomes" id="UP000732377"/>
    </source>
</evidence>
<dbReference type="Proteomes" id="UP000732377">
    <property type="component" value="Unassembled WGS sequence"/>
</dbReference>
<comment type="caution">
    <text evidence="1">The sequence shown here is derived from an EMBL/GenBank/DDBJ whole genome shotgun (WGS) entry which is preliminary data.</text>
</comment>
<gene>
    <name evidence="1" type="ORF">CWE10_11535</name>
</gene>
<accession>A0A953IEC4</accession>
<dbReference type="EMBL" id="PIUK01000112">
    <property type="protein sequence ID" value="MBY6276820.1"/>
    <property type="molecule type" value="Genomic_DNA"/>
</dbReference>
<evidence type="ECO:0000313" key="1">
    <source>
        <dbReference type="EMBL" id="MBY6276820.1"/>
    </source>
</evidence>
<protein>
    <submittedName>
        <fullName evidence="1">Uncharacterized protein</fullName>
    </submittedName>
</protein>
<organism evidence="1 2">
    <name type="scientific">Symbiobacterium thermophilum</name>
    <dbReference type="NCBI Taxonomy" id="2734"/>
    <lineage>
        <taxon>Bacteria</taxon>
        <taxon>Bacillati</taxon>
        <taxon>Bacillota</taxon>
        <taxon>Clostridia</taxon>
        <taxon>Eubacteriales</taxon>
        <taxon>Symbiobacteriaceae</taxon>
        <taxon>Symbiobacterium</taxon>
    </lineage>
</organism>
<sequence length="83" mass="9572">METDPEYRATWQRVRLVEHALEVLTPVERQLIQAIYIDQTHNLVGAALLIGYSRAQTARIRQRALAQVSREQLDIRGVKRAYG</sequence>
<name>A0A953IEC4_SYMTR</name>